<dbReference type="RefSeq" id="WP_231007511.1">
    <property type="nucleotide sequence ID" value="NZ_JAJNEC010000006.1"/>
</dbReference>
<evidence type="ECO:0008006" key="5">
    <source>
        <dbReference type="Google" id="ProtNLM"/>
    </source>
</evidence>
<sequence length="390" mass="41401">MSFCKSCFALISLFLTTAVFSQTVIWSDTFEDAGAPSSGARVPSVENHWPASPLYTRYFCRAAVTDLNLQNGSYTNIQGSKIWAAEDIDGALTGTNFGQSAAQTITWSGINISGKTALSFRGLFGCNNNNNDQIWEPGPAGASPTDYMVVSYRIDGGPWKDAVRLMGNNVGKMAPETTGDSTGDGTPLSSYVMTEFAKGIAGTGTTLDLQFKAFSNGSATEEFAIDNFRISFGDLSLPVTFGAVRATAAADRMDIDWSAVSEANTDHFEIQLSADGKDFVTVSSVQSKAAAGIAPASLDYHISIGLDKAAALLGLSCCTLLFFGMSFRKRKGGAIVFAILSGLVIYGCTKTGSGTIDHSSEKVYVRIAEVDKDGTKAYSKVVMVDRENGE</sequence>
<gene>
    <name evidence="3" type="ORF">LQ567_20075</name>
</gene>
<keyword evidence="2" id="KW-0732">Signal</keyword>
<feature type="transmembrane region" description="Helical" evidence="1">
    <location>
        <begin position="309"/>
        <end position="327"/>
    </location>
</feature>
<evidence type="ECO:0000256" key="2">
    <source>
        <dbReference type="SAM" id="SignalP"/>
    </source>
</evidence>
<evidence type="ECO:0000313" key="4">
    <source>
        <dbReference type="Proteomes" id="UP001199816"/>
    </source>
</evidence>
<proteinExistence type="predicted"/>
<name>A0ABS8PVJ9_9BACT</name>
<feature type="chain" id="PRO_5047134711" description="Cleaved adhesin domain-containing protein" evidence="2">
    <location>
        <begin position="22"/>
        <end position="390"/>
    </location>
</feature>
<organism evidence="3 4">
    <name type="scientific">Niabella pedocola</name>
    <dbReference type="NCBI Taxonomy" id="1752077"/>
    <lineage>
        <taxon>Bacteria</taxon>
        <taxon>Pseudomonadati</taxon>
        <taxon>Bacteroidota</taxon>
        <taxon>Chitinophagia</taxon>
        <taxon>Chitinophagales</taxon>
        <taxon>Chitinophagaceae</taxon>
        <taxon>Niabella</taxon>
    </lineage>
</organism>
<reference evidence="3 4" key="1">
    <citation type="submission" date="2021-11" db="EMBL/GenBank/DDBJ databases">
        <title>Genomic of Niabella pedocola.</title>
        <authorList>
            <person name="Wu T."/>
        </authorList>
    </citation>
    <scope>NUCLEOTIDE SEQUENCE [LARGE SCALE GENOMIC DNA]</scope>
    <source>
        <strain evidence="3 4">JCM 31011</strain>
    </source>
</reference>
<protein>
    <recommendedName>
        <fullName evidence="5">Cleaved adhesin domain-containing protein</fullName>
    </recommendedName>
</protein>
<evidence type="ECO:0000256" key="1">
    <source>
        <dbReference type="SAM" id="Phobius"/>
    </source>
</evidence>
<keyword evidence="4" id="KW-1185">Reference proteome</keyword>
<keyword evidence="1" id="KW-0812">Transmembrane</keyword>
<feature type="signal peptide" evidence="2">
    <location>
        <begin position="1"/>
        <end position="21"/>
    </location>
</feature>
<accession>A0ABS8PVJ9</accession>
<keyword evidence="1" id="KW-0472">Membrane</keyword>
<comment type="caution">
    <text evidence="3">The sequence shown here is derived from an EMBL/GenBank/DDBJ whole genome shotgun (WGS) entry which is preliminary data.</text>
</comment>
<dbReference type="EMBL" id="JAJNEC010000006">
    <property type="protein sequence ID" value="MCD2425094.1"/>
    <property type="molecule type" value="Genomic_DNA"/>
</dbReference>
<evidence type="ECO:0000313" key="3">
    <source>
        <dbReference type="EMBL" id="MCD2425094.1"/>
    </source>
</evidence>
<keyword evidence="1" id="KW-1133">Transmembrane helix</keyword>
<dbReference type="Proteomes" id="UP001199816">
    <property type="component" value="Unassembled WGS sequence"/>
</dbReference>